<feature type="region of interest" description="Disordered" evidence="1">
    <location>
        <begin position="55"/>
        <end position="78"/>
    </location>
</feature>
<keyword evidence="3" id="KW-1185">Reference proteome</keyword>
<dbReference type="Pfam" id="PF14520">
    <property type="entry name" value="HHH_5"/>
    <property type="match status" value="1"/>
</dbReference>
<dbReference type="GO" id="GO:0000166">
    <property type="term" value="F:nucleotide binding"/>
    <property type="evidence" value="ECO:0007669"/>
    <property type="project" value="InterPro"/>
</dbReference>
<gene>
    <name evidence="2" type="ORF">SAMN06264867_105215</name>
</gene>
<evidence type="ECO:0000313" key="2">
    <source>
        <dbReference type="EMBL" id="SMO64693.1"/>
    </source>
</evidence>
<protein>
    <submittedName>
        <fullName evidence="2">Helix-hairpin-helix domain-containing protein</fullName>
    </submittedName>
</protein>
<dbReference type="Proteomes" id="UP000319712">
    <property type="component" value="Unassembled WGS sequence"/>
</dbReference>
<dbReference type="EMBL" id="FXTD01000005">
    <property type="protein sequence ID" value="SMO64693.1"/>
    <property type="molecule type" value="Genomic_DNA"/>
</dbReference>
<name>A0A521CZ35_9EURY</name>
<dbReference type="InterPro" id="IPR010995">
    <property type="entry name" value="DNA_repair_Rad51/TF_NusA_a-hlx"/>
</dbReference>
<organism evidence="2 3">
    <name type="scientific">Halorubrum cibi</name>
    <dbReference type="NCBI Taxonomy" id="413815"/>
    <lineage>
        <taxon>Archaea</taxon>
        <taxon>Methanobacteriati</taxon>
        <taxon>Methanobacteriota</taxon>
        <taxon>Stenosarchaea group</taxon>
        <taxon>Halobacteria</taxon>
        <taxon>Halobacteriales</taxon>
        <taxon>Haloferacaceae</taxon>
        <taxon>Halorubrum</taxon>
    </lineage>
</organism>
<dbReference type="RefSeq" id="WP_185955720.1">
    <property type="nucleotide sequence ID" value="NZ_FXTD01000005.1"/>
</dbReference>
<evidence type="ECO:0000256" key="1">
    <source>
        <dbReference type="SAM" id="MobiDB-lite"/>
    </source>
</evidence>
<reference evidence="2 3" key="1">
    <citation type="submission" date="2017-05" db="EMBL/GenBank/DDBJ databases">
        <authorList>
            <person name="Varghese N."/>
            <person name="Submissions S."/>
        </authorList>
    </citation>
    <scope>NUCLEOTIDE SEQUENCE [LARGE SCALE GENOMIC DNA]</scope>
    <source>
        <strain evidence="2 3">DSM 19504</strain>
    </source>
</reference>
<proteinExistence type="predicted"/>
<sequence>MSSLEEIYGIGDVRAARLREHGLESVEEVANAPIDGLADLLDGVGRQRARQVRASARRLAAEKGADRPSSASSASSARAGYVTTRRIPAADAVVVVPGRAFLTRAGGTDHHRALGHALASVPGDGFLEAEPRGETVVLCPPDRTAAAAPGLYEALADPEEDSRSAGGSFLTAVLRPGTLIPGDAVRDLYDRRPDLESELDAILRNGTVLRRGDSFDLGDPGEAKLLASAGAYLRGDRVLPEGAAFDAGATLPGEDAPPRASFLAPGVVAVPGRRALGSFDADAGDDPALALLRSGGVLLPPDAVRER</sequence>
<dbReference type="Gene3D" id="1.10.150.20">
    <property type="entry name" value="5' to 3' exonuclease, C-terminal subdomain"/>
    <property type="match status" value="1"/>
</dbReference>
<accession>A0A521CZ35</accession>
<evidence type="ECO:0000313" key="3">
    <source>
        <dbReference type="Proteomes" id="UP000319712"/>
    </source>
</evidence>
<dbReference type="AlphaFoldDB" id="A0A521CZ35"/>
<dbReference type="OrthoDB" id="330773at2157"/>
<dbReference type="SUPFAM" id="SSF47794">
    <property type="entry name" value="Rad51 N-terminal domain-like"/>
    <property type="match status" value="1"/>
</dbReference>